<organism evidence="2 3">
    <name type="scientific">Pleurodeles waltl</name>
    <name type="common">Iberian ribbed newt</name>
    <dbReference type="NCBI Taxonomy" id="8319"/>
    <lineage>
        <taxon>Eukaryota</taxon>
        <taxon>Metazoa</taxon>
        <taxon>Chordata</taxon>
        <taxon>Craniata</taxon>
        <taxon>Vertebrata</taxon>
        <taxon>Euteleostomi</taxon>
        <taxon>Amphibia</taxon>
        <taxon>Batrachia</taxon>
        <taxon>Caudata</taxon>
        <taxon>Salamandroidea</taxon>
        <taxon>Salamandridae</taxon>
        <taxon>Pleurodelinae</taxon>
        <taxon>Pleurodeles</taxon>
    </lineage>
</organism>
<gene>
    <name evidence="2" type="ORF">NDU88_001431</name>
</gene>
<dbReference type="AlphaFoldDB" id="A0AAV7VBV9"/>
<feature type="compositionally biased region" description="Basic and acidic residues" evidence="1">
    <location>
        <begin position="109"/>
        <end position="119"/>
    </location>
</feature>
<dbReference type="EMBL" id="JANPWB010000003">
    <property type="protein sequence ID" value="KAJ1197574.1"/>
    <property type="molecule type" value="Genomic_DNA"/>
</dbReference>
<evidence type="ECO:0000256" key="1">
    <source>
        <dbReference type="SAM" id="MobiDB-lite"/>
    </source>
</evidence>
<feature type="compositionally biased region" description="Polar residues" evidence="1">
    <location>
        <begin position="120"/>
        <end position="132"/>
    </location>
</feature>
<proteinExistence type="predicted"/>
<reference evidence="2" key="1">
    <citation type="journal article" date="2022" name="bioRxiv">
        <title>Sequencing and chromosome-scale assembly of the giantPleurodeles waltlgenome.</title>
        <authorList>
            <person name="Brown T."/>
            <person name="Elewa A."/>
            <person name="Iarovenko S."/>
            <person name="Subramanian E."/>
            <person name="Araus A.J."/>
            <person name="Petzold A."/>
            <person name="Susuki M."/>
            <person name="Suzuki K.-i.T."/>
            <person name="Hayashi T."/>
            <person name="Toyoda A."/>
            <person name="Oliveira C."/>
            <person name="Osipova E."/>
            <person name="Leigh N.D."/>
            <person name="Simon A."/>
            <person name="Yun M.H."/>
        </authorList>
    </citation>
    <scope>NUCLEOTIDE SEQUENCE</scope>
    <source>
        <strain evidence="2">20211129_DDA</strain>
        <tissue evidence="2">Liver</tissue>
    </source>
</reference>
<name>A0AAV7VBV9_PLEWA</name>
<comment type="caution">
    <text evidence="2">The sequence shown here is derived from an EMBL/GenBank/DDBJ whole genome shotgun (WGS) entry which is preliminary data.</text>
</comment>
<accession>A0AAV7VBV9</accession>
<evidence type="ECO:0000313" key="2">
    <source>
        <dbReference type="EMBL" id="KAJ1197574.1"/>
    </source>
</evidence>
<protein>
    <submittedName>
        <fullName evidence="2">Uncharacterized protein</fullName>
    </submittedName>
</protein>
<feature type="region of interest" description="Disordered" evidence="1">
    <location>
        <begin position="109"/>
        <end position="132"/>
    </location>
</feature>
<sequence>MVRSGRRLVVVGRIDVVDPSLLEELHCPITWLCVTLGARCMVGTDGTCSCLMADSSCLIALKRAVNEKFAEHLLENEEPNGPVTQDAPEATAGEQCDIWNCREQKLDATSEEKRIHRSEQVSMNPEVQEAGT</sequence>
<evidence type="ECO:0000313" key="3">
    <source>
        <dbReference type="Proteomes" id="UP001066276"/>
    </source>
</evidence>
<keyword evidence="3" id="KW-1185">Reference proteome</keyword>
<dbReference type="Proteomes" id="UP001066276">
    <property type="component" value="Chromosome 2_1"/>
</dbReference>